<dbReference type="InterPro" id="IPR044748">
    <property type="entry name" value="Trm3/TARBP1_C"/>
</dbReference>
<keyword evidence="5" id="KW-1185">Reference proteome</keyword>
<dbReference type="InterPro" id="IPR045330">
    <property type="entry name" value="TRM3/TARBP1"/>
</dbReference>
<evidence type="ECO:0000259" key="3">
    <source>
        <dbReference type="Pfam" id="PF00588"/>
    </source>
</evidence>
<comment type="caution">
    <text evidence="4">The sequence shown here is derived from an EMBL/GenBank/DDBJ whole genome shotgun (WGS) entry which is preliminary data.</text>
</comment>
<reference evidence="4 5" key="1">
    <citation type="submission" date="2015-09" db="EMBL/GenBank/DDBJ databases">
        <title>Draft genome of the scarab beetle Oryctes borbonicus.</title>
        <authorList>
            <person name="Meyer J.M."/>
            <person name="Markov G.V."/>
            <person name="Baskaran P."/>
            <person name="Herrmann M."/>
            <person name="Sommer R.J."/>
            <person name="Roedelsperger C."/>
        </authorList>
    </citation>
    <scope>NUCLEOTIDE SEQUENCE [LARGE SCALE GENOMIC DNA]</scope>
    <source>
        <strain evidence="4">OB123</strain>
        <tissue evidence="4">Whole animal</tissue>
    </source>
</reference>
<dbReference type="SUPFAM" id="SSF75217">
    <property type="entry name" value="alpha/beta knot"/>
    <property type="match status" value="1"/>
</dbReference>
<dbReference type="GO" id="GO:0016423">
    <property type="term" value="F:tRNA (guanine) methyltransferase activity"/>
    <property type="evidence" value="ECO:0007669"/>
    <property type="project" value="InterPro"/>
</dbReference>
<feature type="domain" description="tRNA/rRNA methyltransferase SpoU type" evidence="3">
    <location>
        <begin position="1150"/>
        <end position="1291"/>
    </location>
</feature>
<name>A0A0T6B851_9SCAR</name>
<proteinExistence type="predicted"/>
<dbReference type="GO" id="GO:0030488">
    <property type="term" value="P:tRNA methylation"/>
    <property type="evidence" value="ECO:0007669"/>
    <property type="project" value="InterPro"/>
</dbReference>
<dbReference type="Gene3D" id="3.40.1280.10">
    <property type="match status" value="1"/>
</dbReference>
<dbReference type="GO" id="GO:0003723">
    <property type="term" value="F:RNA binding"/>
    <property type="evidence" value="ECO:0007669"/>
    <property type="project" value="InterPro"/>
</dbReference>
<dbReference type="Proteomes" id="UP000051574">
    <property type="component" value="Unassembled WGS sequence"/>
</dbReference>
<evidence type="ECO:0000313" key="5">
    <source>
        <dbReference type="Proteomes" id="UP000051574"/>
    </source>
</evidence>
<accession>A0A0T6B851</accession>
<dbReference type="PANTHER" id="PTHR12029">
    <property type="entry name" value="RNA METHYLTRANSFERASE"/>
    <property type="match status" value="1"/>
</dbReference>
<dbReference type="CDD" id="cd18091">
    <property type="entry name" value="SpoU-like_TRM3-like"/>
    <property type="match status" value="1"/>
</dbReference>
<protein>
    <recommendedName>
        <fullName evidence="3">tRNA/rRNA methyltransferase SpoU type domain-containing protein</fullName>
    </recommendedName>
</protein>
<keyword evidence="2" id="KW-0808">Transferase</keyword>
<evidence type="ECO:0000313" key="4">
    <source>
        <dbReference type="EMBL" id="KRT83523.1"/>
    </source>
</evidence>
<keyword evidence="1" id="KW-0489">Methyltransferase</keyword>
<gene>
    <name evidence="4" type="ORF">AMK59_4346</name>
</gene>
<dbReference type="OrthoDB" id="241340at2759"/>
<dbReference type="InterPro" id="IPR029026">
    <property type="entry name" value="tRNA_m1G_MTases_N"/>
</dbReference>
<dbReference type="InterPro" id="IPR029028">
    <property type="entry name" value="Alpha/beta_knot_MTases"/>
</dbReference>
<dbReference type="Pfam" id="PF00588">
    <property type="entry name" value="SpoU_methylase"/>
    <property type="match status" value="1"/>
</dbReference>
<dbReference type="EMBL" id="LJIG01009216">
    <property type="protein sequence ID" value="KRT83523.1"/>
    <property type="molecule type" value="Genomic_DNA"/>
</dbReference>
<sequence length="1301" mass="151099">MTVKKSASSCSVEDFIPLLDLSLTEDYLNGIITRDQENLQLLHISLKVKYYYISQGLQGKLAFSLDSICKQITVYNLEHTCEILELCLLVQDIDSATFCITSYLEENIRKEQDLYIAVKLLYMVTNVYYENKLKLPDSFNYWVRWSYREILKDNSRLLQNLFCKLLVKYVACTDEVSNILSFVLSVEDLYTIACCFHIFVEQISSTDSSNFWWMIINNLKSRHYNKKLALHVLKEYIEYINECGSFLQESDIIKGKMQSKTEFIKCWNDYFILMEISQEKPLHLISPALSLIPKVLNLHSCWIFCMYSVLLSHTQNTVVFFVADIILQEKLSSYDENLLQIAIQCLLPALNKYECSDNFYNLFNKLKQLPILYNDSVQILLKESLKITWGPVPAWYFYSNVIPDECKCDIDCTLIIDIFNHVKRLPHSFIRDSCYHILLKFLVKQKQFVNLQINGFLKIAADLKKCDSKLLPLFYKHATNAIQSYNETKAVLKKIYDIGSSTLTDLDEIEILLQIINYNTEIFNALQTMYYKVTDYNILDCLVLYLCKNNAVAFDVTDYLQSKINSSVSNSPYSVTDYVKLTNLQLLSRCKQLLLLPHSINLQNNIIFAYKLYCDSIQSVIDKDTFNIVKIWNERLLKRDKIGSDICKSYFKIHMAYLNSIYSKGDTTMFETFYLTIVAIFDTQTEDVWLVIYENFGVINAFLKTATYKLNYSIQSILDRLLDELHNFKTTENFVRAWVPLIGIILQDTHILEQGSSLLDKISQIALMNDKIAYIFVKELVDAPVENSVLFIDLIVNLLLYGNITKKDKRCEFIAYKDIESKVKNKNNPNYIHTNIRTVAVNTIFHILENREEDIADLVADLLIERYRRHYKKRYFYDSEIHLSKLRIIQAVLTLRWYISVQCKRTIIDFIIESICGENHQPCVKHLMQWLLILFVRDVPKHLPEIVERMYTIHCSHTSSMITFIPVLCHIGFQGSEQMVDCLVQTMVPSAMGAHFKLRVYSQVAISKLIEASKRRNYVDIQRKYYVLYINIIAILEMAGAAVVNILQTDRDFLDEFDIEKYYHLHSLYIDIPQLRNVPETEWTSIDTELFYYSGIIPVNGIGKNIKYSKTTNTPTDDAVVDYSINNIQKKILPINDLGASDRDETCSELILVATLVDSAANLGGIARTCEIYGVKQLIVPDRKVINTKEFKSLSMSAEHWVNILEVKQSDLKEYLENVKEKRYTIIGIEQTAKSVKLHTYEFTRRCVLVLGNEKEGIPSYIFPFLDVCIEIPQFGLLRSLNVHVAGAITIWEYVKQNILL</sequence>
<evidence type="ECO:0000256" key="1">
    <source>
        <dbReference type="ARBA" id="ARBA00022603"/>
    </source>
</evidence>
<organism evidence="4 5">
    <name type="scientific">Oryctes borbonicus</name>
    <dbReference type="NCBI Taxonomy" id="1629725"/>
    <lineage>
        <taxon>Eukaryota</taxon>
        <taxon>Metazoa</taxon>
        <taxon>Ecdysozoa</taxon>
        <taxon>Arthropoda</taxon>
        <taxon>Hexapoda</taxon>
        <taxon>Insecta</taxon>
        <taxon>Pterygota</taxon>
        <taxon>Neoptera</taxon>
        <taxon>Endopterygota</taxon>
        <taxon>Coleoptera</taxon>
        <taxon>Polyphaga</taxon>
        <taxon>Scarabaeiformia</taxon>
        <taxon>Scarabaeidae</taxon>
        <taxon>Dynastinae</taxon>
        <taxon>Oryctes</taxon>
    </lineage>
</organism>
<evidence type="ECO:0000256" key="2">
    <source>
        <dbReference type="ARBA" id="ARBA00022679"/>
    </source>
</evidence>
<dbReference type="InterPro" id="IPR001537">
    <property type="entry name" value="SpoU_MeTrfase"/>
</dbReference>
<dbReference type="PANTHER" id="PTHR12029:SF11">
    <property type="entry name" value="METHYLTRANSFERASE TARBP1-RELATED"/>
    <property type="match status" value="1"/>
</dbReference>